<sequence>MCPALSLDQSYLRNTLLKIEGSFVFIYKNDSDAADGYDEAVFIKDIAKSDDVCDYLEDNLDEKYPNFSHIELEKADDRDDD</sequence>
<proteinExistence type="predicted"/>
<evidence type="ECO:0000313" key="1">
    <source>
        <dbReference type="EMBL" id="KAJ2844447.1"/>
    </source>
</evidence>
<dbReference type="EMBL" id="JANBUW010001079">
    <property type="protein sequence ID" value="KAJ2844447.1"/>
    <property type="molecule type" value="Genomic_DNA"/>
</dbReference>
<comment type="caution">
    <text evidence="1">The sequence shown here is derived from an EMBL/GenBank/DDBJ whole genome shotgun (WGS) entry which is preliminary data.</text>
</comment>
<accession>A0A9W8I259</accession>
<dbReference type="AlphaFoldDB" id="A0A9W8I259"/>
<dbReference type="Proteomes" id="UP001139887">
    <property type="component" value="Unassembled WGS sequence"/>
</dbReference>
<gene>
    <name evidence="1" type="ORF">IWW36_005185</name>
</gene>
<name>A0A9W8I259_9FUNG</name>
<keyword evidence="2" id="KW-1185">Reference proteome</keyword>
<evidence type="ECO:0000313" key="2">
    <source>
        <dbReference type="Proteomes" id="UP001139887"/>
    </source>
</evidence>
<feature type="non-terminal residue" evidence="1">
    <location>
        <position position="81"/>
    </location>
</feature>
<protein>
    <submittedName>
        <fullName evidence="1">Uncharacterized protein</fullName>
    </submittedName>
</protein>
<organism evidence="1 2">
    <name type="scientific">Coemansia brasiliensis</name>
    <dbReference type="NCBI Taxonomy" id="2650707"/>
    <lineage>
        <taxon>Eukaryota</taxon>
        <taxon>Fungi</taxon>
        <taxon>Fungi incertae sedis</taxon>
        <taxon>Zoopagomycota</taxon>
        <taxon>Kickxellomycotina</taxon>
        <taxon>Kickxellomycetes</taxon>
        <taxon>Kickxellales</taxon>
        <taxon>Kickxellaceae</taxon>
        <taxon>Coemansia</taxon>
    </lineage>
</organism>
<reference evidence="1" key="1">
    <citation type="submission" date="2022-07" db="EMBL/GenBank/DDBJ databases">
        <title>Phylogenomic reconstructions and comparative analyses of Kickxellomycotina fungi.</title>
        <authorList>
            <person name="Reynolds N.K."/>
            <person name="Stajich J.E."/>
            <person name="Barry K."/>
            <person name="Grigoriev I.V."/>
            <person name="Crous P."/>
            <person name="Smith M.E."/>
        </authorList>
    </citation>
    <scope>NUCLEOTIDE SEQUENCE</scope>
    <source>
        <strain evidence="1">NRRL 1566</strain>
    </source>
</reference>